<keyword evidence="2" id="KW-0479">Metal-binding</keyword>
<keyword evidence="5" id="KW-0391">Immunity</keyword>
<dbReference type="SMART" id="SM00336">
    <property type="entry name" value="BBOX"/>
    <property type="match status" value="1"/>
</dbReference>
<dbReference type="SMART" id="SM00449">
    <property type="entry name" value="SPRY"/>
    <property type="match status" value="1"/>
</dbReference>
<evidence type="ECO:0000259" key="8">
    <source>
        <dbReference type="PROSITE" id="PS50089"/>
    </source>
</evidence>
<dbReference type="CDD" id="cd19802">
    <property type="entry name" value="Bbox1_TRIM8-like"/>
    <property type="match status" value="1"/>
</dbReference>
<dbReference type="Pfam" id="PF00622">
    <property type="entry name" value="SPRY"/>
    <property type="match status" value="1"/>
</dbReference>
<dbReference type="PROSITE" id="PS50119">
    <property type="entry name" value="ZF_BBOX"/>
    <property type="match status" value="1"/>
</dbReference>
<dbReference type="PRINTS" id="PR01407">
    <property type="entry name" value="BUTYPHLNCDUF"/>
</dbReference>
<dbReference type="PROSITE" id="PS50188">
    <property type="entry name" value="B302_SPRY"/>
    <property type="match status" value="1"/>
</dbReference>
<dbReference type="Gene3D" id="3.30.40.10">
    <property type="entry name" value="Zinc/RING finger domain, C3HC4 (zinc finger)"/>
    <property type="match status" value="1"/>
</dbReference>
<dbReference type="InterPro" id="IPR017907">
    <property type="entry name" value="Znf_RING_CS"/>
</dbReference>
<evidence type="ECO:0000256" key="3">
    <source>
        <dbReference type="ARBA" id="ARBA00022771"/>
    </source>
</evidence>
<reference evidence="11" key="2">
    <citation type="submission" date="2025-08" db="UniProtKB">
        <authorList>
            <consortium name="Ensembl"/>
        </authorList>
    </citation>
    <scope>IDENTIFICATION</scope>
</reference>
<feature type="domain" description="B box-type" evidence="9">
    <location>
        <begin position="149"/>
        <end position="189"/>
    </location>
</feature>
<evidence type="ECO:0000256" key="4">
    <source>
        <dbReference type="ARBA" id="ARBA00022833"/>
    </source>
</evidence>
<dbReference type="SMART" id="SM00184">
    <property type="entry name" value="RING"/>
    <property type="match status" value="1"/>
</dbReference>
<keyword evidence="4" id="KW-0862">Zinc</keyword>
<evidence type="ECO:0000313" key="11">
    <source>
        <dbReference type="Ensembl" id="ENSSAUP00010069895.1"/>
    </source>
</evidence>
<evidence type="ECO:0000256" key="2">
    <source>
        <dbReference type="ARBA" id="ARBA00022723"/>
    </source>
</evidence>
<keyword evidence="12" id="KW-1185">Reference proteome</keyword>
<dbReference type="SUPFAM" id="SSF49899">
    <property type="entry name" value="Concanavalin A-like lectins/glucanases"/>
    <property type="match status" value="1"/>
</dbReference>
<dbReference type="InterPro" id="IPR003877">
    <property type="entry name" value="SPRY_dom"/>
</dbReference>
<accession>A0A671Z4R3</accession>
<sequence length="555" mass="63850">MAQQNNQLDREKFGCSVCLDLLKDPVAIPCGHSYCMNCIQSYWDTEDEKKTHSCPQCRQSFTPRPVLVKNTMLADLVEELKKTGLQAAPADLCYAGPEDVACDVCTGRKLRAVKSCLVCLVSYCEKHLQRHYVVTQFKKHKLVEPSEKLQENICSRHDEVMKMFCRTDQQCICYLCSVDEHKGHDTVSAAAERTERQRELEGSRHNIQQRIQDREEDVKLLQQEVEAINGSADKAVEHSEKIFTQLIRLMEERRSDVKQQVRSQQETEVSRVKELQEKLEQEITELKRKDAELKKLSHTEDQNQFLHNYPSLSALSESTHSSSINIRPLKYFEDVTAAVSELRDKLQDVLRETWTNISLTVTQVDVLLSEPQPEPETRAGFLRYSHEITLDPNTAYRQLLLSEGNRKVTFMTEQQSYSSHADRFTNRSQVLSRESLTGRCYWEVEWRGRVHVAVAYKNISRAESVNRFGQNDKSWSLRCVSDSYKFWYNNVQTPVSGPRSSRVGVYLDHSAGILSFYSVSETMTLLHRVQTTFTQPLYAGLWLSDGASALLSKLR</sequence>
<dbReference type="InterPro" id="IPR051051">
    <property type="entry name" value="E3_ubiq-ligase_TRIM/RNF"/>
</dbReference>
<keyword evidence="1" id="KW-0399">Innate immunity</keyword>
<evidence type="ECO:0000259" key="10">
    <source>
        <dbReference type="PROSITE" id="PS50188"/>
    </source>
</evidence>
<evidence type="ECO:0000313" key="12">
    <source>
        <dbReference type="Proteomes" id="UP000472265"/>
    </source>
</evidence>
<keyword evidence="7" id="KW-0175">Coiled coil</keyword>
<dbReference type="SUPFAM" id="SSF57850">
    <property type="entry name" value="RING/U-box"/>
    <property type="match status" value="1"/>
</dbReference>
<feature type="domain" description="RING-type" evidence="8">
    <location>
        <begin position="15"/>
        <end position="58"/>
    </location>
</feature>
<dbReference type="PROSITE" id="PS00518">
    <property type="entry name" value="ZF_RING_1"/>
    <property type="match status" value="1"/>
</dbReference>
<dbReference type="PANTHER" id="PTHR25465">
    <property type="entry name" value="B-BOX DOMAIN CONTAINING"/>
    <property type="match status" value="1"/>
</dbReference>
<dbReference type="InterPro" id="IPR003879">
    <property type="entry name" value="Butyrophylin_SPRY"/>
</dbReference>
<dbReference type="PROSITE" id="PS50089">
    <property type="entry name" value="ZF_RING_2"/>
    <property type="match status" value="1"/>
</dbReference>
<dbReference type="AlphaFoldDB" id="A0A671Z4R3"/>
<dbReference type="Gene3D" id="4.10.830.40">
    <property type="match status" value="1"/>
</dbReference>
<dbReference type="InterPro" id="IPR013320">
    <property type="entry name" value="ConA-like_dom_sf"/>
</dbReference>
<dbReference type="InterPro" id="IPR001870">
    <property type="entry name" value="B30.2/SPRY"/>
</dbReference>
<dbReference type="Proteomes" id="UP000472265">
    <property type="component" value="Chromosome 21"/>
</dbReference>
<name>A0A671Z4R3_SPAAU</name>
<evidence type="ECO:0008006" key="13">
    <source>
        <dbReference type="Google" id="ProtNLM"/>
    </source>
</evidence>
<evidence type="ECO:0000256" key="6">
    <source>
        <dbReference type="PROSITE-ProRule" id="PRU00024"/>
    </source>
</evidence>
<dbReference type="GO" id="GO:0045087">
    <property type="term" value="P:innate immune response"/>
    <property type="evidence" value="ECO:0007669"/>
    <property type="project" value="UniProtKB-KW"/>
</dbReference>
<dbReference type="InterPro" id="IPR000315">
    <property type="entry name" value="Znf_B-box"/>
</dbReference>
<dbReference type="InterPro" id="IPR058030">
    <property type="entry name" value="TRIM8/14/16/25/29/45/65_CC"/>
</dbReference>
<dbReference type="Gene3D" id="3.30.160.60">
    <property type="entry name" value="Classic Zinc Finger"/>
    <property type="match status" value="1"/>
</dbReference>
<reference evidence="11" key="3">
    <citation type="submission" date="2025-09" db="UniProtKB">
        <authorList>
            <consortium name="Ensembl"/>
        </authorList>
    </citation>
    <scope>IDENTIFICATION</scope>
</reference>
<reference evidence="11" key="1">
    <citation type="submission" date="2021-04" db="EMBL/GenBank/DDBJ databases">
        <authorList>
            <consortium name="Wellcome Sanger Institute Data Sharing"/>
        </authorList>
    </citation>
    <scope>NUCLEOTIDE SEQUENCE [LARGE SCALE GENOMIC DNA]</scope>
</reference>
<evidence type="ECO:0000256" key="7">
    <source>
        <dbReference type="SAM" id="Coils"/>
    </source>
</evidence>
<feature type="coiled-coil region" evidence="7">
    <location>
        <begin position="204"/>
        <end position="299"/>
    </location>
</feature>
<evidence type="ECO:0000256" key="5">
    <source>
        <dbReference type="ARBA" id="ARBA00022859"/>
    </source>
</evidence>
<dbReference type="GO" id="GO:0005737">
    <property type="term" value="C:cytoplasm"/>
    <property type="evidence" value="ECO:0007669"/>
    <property type="project" value="UniProtKB-ARBA"/>
</dbReference>
<dbReference type="Pfam" id="PF00643">
    <property type="entry name" value="zf-B_box"/>
    <property type="match status" value="1"/>
</dbReference>
<dbReference type="InterPro" id="IPR043136">
    <property type="entry name" value="B30.2/SPRY_sf"/>
</dbReference>
<dbReference type="InterPro" id="IPR006574">
    <property type="entry name" value="PRY"/>
</dbReference>
<dbReference type="InterPro" id="IPR001841">
    <property type="entry name" value="Znf_RING"/>
</dbReference>
<dbReference type="Ensembl" id="ENSSAUT00010073161.1">
    <property type="protein sequence ID" value="ENSSAUP00010069895.1"/>
    <property type="gene ID" value="ENSSAUG00010027658.1"/>
</dbReference>
<dbReference type="PANTHER" id="PTHR25465:SF5">
    <property type="entry name" value="E3 UBIQUITIN_ISG15 LIGASE TRIM25-RELATED"/>
    <property type="match status" value="1"/>
</dbReference>
<feature type="domain" description="B30.2/SPRY" evidence="10">
    <location>
        <begin position="368"/>
        <end position="555"/>
    </location>
</feature>
<dbReference type="GO" id="GO:0008270">
    <property type="term" value="F:zinc ion binding"/>
    <property type="evidence" value="ECO:0007669"/>
    <property type="project" value="UniProtKB-KW"/>
</dbReference>
<dbReference type="GeneTree" id="ENSGT01150000286931"/>
<evidence type="ECO:0000256" key="1">
    <source>
        <dbReference type="ARBA" id="ARBA00022588"/>
    </source>
</evidence>
<evidence type="ECO:0000259" key="9">
    <source>
        <dbReference type="PROSITE" id="PS50119"/>
    </source>
</evidence>
<proteinExistence type="predicted"/>
<dbReference type="Pfam" id="PF25600">
    <property type="entry name" value="TRIM_CC"/>
    <property type="match status" value="1"/>
</dbReference>
<dbReference type="SMART" id="SM00589">
    <property type="entry name" value="PRY"/>
    <property type="match status" value="1"/>
</dbReference>
<keyword evidence="3 6" id="KW-0863">Zinc-finger</keyword>
<dbReference type="SUPFAM" id="SSF57845">
    <property type="entry name" value="B-box zinc-binding domain"/>
    <property type="match status" value="1"/>
</dbReference>
<organism evidence="11 12">
    <name type="scientific">Sparus aurata</name>
    <name type="common">Gilthead sea bream</name>
    <dbReference type="NCBI Taxonomy" id="8175"/>
    <lineage>
        <taxon>Eukaryota</taxon>
        <taxon>Metazoa</taxon>
        <taxon>Chordata</taxon>
        <taxon>Craniata</taxon>
        <taxon>Vertebrata</taxon>
        <taxon>Euteleostomi</taxon>
        <taxon>Actinopterygii</taxon>
        <taxon>Neopterygii</taxon>
        <taxon>Teleostei</taxon>
        <taxon>Neoteleostei</taxon>
        <taxon>Acanthomorphata</taxon>
        <taxon>Eupercaria</taxon>
        <taxon>Spariformes</taxon>
        <taxon>Sparidae</taxon>
        <taxon>Sparus</taxon>
    </lineage>
</organism>
<protein>
    <recommendedName>
        <fullName evidence="13">Tripartite motif-containing protein 16-like</fullName>
    </recommendedName>
</protein>
<dbReference type="Pfam" id="PF13765">
    <property type="entry name" value="PRY"/>
    <property type="match status" value="1"/>
</dbReference>
<dbReference type="Pfam" id="PF15227">
    <property type="entry name" value="zf-C3HC4_4"/>
    <property type="match status" value="1"/>
</dbReference>
<dbReference type="CDD" id="cd19769">
    <property type="entry name" value="Bbox2_TRIM16-like"/>
    <property type="match status" value="1"/>
</dbReference>
<dbReference type="CDD" id="cd16040">
    <property type="entry name" value="SPRY_PRY_SNTX"/>
    <property type="match status" value="1"/>
</dbReference>
<dbReference type="Gene3D" id="2.60.120.920">
    <property type="match status" value="1"/>
</dbReference>
<dbReference type="InterPro" id="IPR013083">
    <property type="entry name" value="Znf_RING/FYVE/PHD"/>
</dbReference>